<dbReference type="AlphaFoldDB" id="A0A2K0XMU1"/>
<proteinExistence type="predicted"/>
<comment type="caution">
    <text evidence="1">The sequence shown here is derived from an EMBL/GenBank/DDBJ whole genome shotgun (WGS) entry which is preliminary data.</text>
</comment>
<dbReference type="EMBL" id="NBAX01000002">
    <property type="protein sequence ID" value="PNP95846.1"/>
    <property type="molecule type" value="Genomic_DNA"/>
</dbReference>
<evidence type="ECO:0000313" key="1">
    <source>
        <dbReference type="EMBL" id="PNP95846.1"/>
    </source>
</evidence>
<protein>
    <submittedName>
        <fullName evidence="1">Uncharacterized protein</fullName>
    </submittedName>
</protein>
<name>A0A2K0XMU1_9BACT</name>
<organism evidence="1 2">
    <name type="scientific">Hoylesella timonensis</name>
    <dbReference type="NCBI Taxonomy" id="386414"/>
    <lineage>
        <taxon>Bacteria</taxon>
        <taxon>Pseudomonadati</taxon>
        <taxon>Bacteroidota</taxon>
        <taxon>Bacteroidia</taxon>
        <taxon>Bacteroidales</taxon>
        <taxon>Prevotellaceae</taxon>
        <taxon>Hoylesella</taxon>
    </lineage>
</organism>
<sequence>MMVKETLEEYFKRMGRIESGLVMSSNLIDKLEICSFIQGDLIISHSQDNPYGGINPVCMDDSKRIVCPDFIYQKKLFSEGYYIFPRYHTIVRYYTTHKLFLGRIYVQSLRNNTLYKNIRSQRVKSITPSDLKKYKMPENIVCEDGRAYYKTDCETILCINDPGLNECVSGVCHSALALCRYIDESTGNVHFTLLDFSNIFTGEEIDLNDSEKVKYDPNDAVF</sequence>
<evidence type="ECO:0000313" key="2">
    <source>
        <dbReference type="Proteomes" id="UP000236634"/>
    </source>
</evidence>
<reference evidence="1 2" key="1">
    <citation type="submission" date="2017-03" db="EMBL/GenBank/DDBJ databases">
        <authorList>
            <person name="Afonso C.L."/>
            <person name="Miller P.J."/>
            <person name="Scott M.A."/>
            <person name="Spackman E."/>
            <person name="Goraichik I."/>
            <person name="Dimitrov K.M."/>
            <person name="Suarez D.L."/>
            <person name="Swayne D.E."/>
        </authorList>
    </citation>
    <scope>NUCLEOTIDE SEQUENCE [LARGE SCALE GENOMIC DNA]</scope>
    <source>
        <strain evidence="1 2">DNF00076</strain>
    </source>
</reference>
<dbReference type="RefSeq" id="WP_103002593.1">
    <property type="nucleotide sequence ID" value="NZ_NBAX01000002.1"/>
</dbReference>
<gene>
    <name evidence="1" type="ORF">BFS16_01900</name>
</gene>
<dbReference type="Proteomes" id="UP000236634">
    <property type="component" value="Unassembled WGS sequence"/>
</dbReference>
<accession>A0A2K0XMU1</accession>